<accession>A0A5B0BGD9</accession>
<protein>
    <submittedName>
        <fullName evidence="2">EF-hand domain-containing protein</fullName>
    </submittedName>
</protein>
<dbReference type="PROSITE" id="PS00018">
    <property type="entry name" value="EF_HAND_1"/>
    <property type="match status" value="2"/>
</dbReference>
<dbReference type="OrthoDB" id="7356823at2"/>
<keyword evidence="3" id="KW-1185">Reference proteome</keyword>
<dbReference type="Proteomes" id="UP000324965">
    <property type="component" value="Unassembled WGS sequence"/>
</dbReference>
<gene>
    <name evidence="2" type="ORF">FGF04_11025</name>
</gene>
<dbReference type="InterPro" id="IPR002048">
    <property type="entry name" value="EF_hand_dom"/>
</dbReference>
<dbReference type="InterPro" id="IPR018247">
    <property type="entry name" value="EF_Hand_1_Ca_BS"/>
</dbReference>
<name>A0A5B0BGD9_9ACTN</name>
<feature type="domain" description="EF-hand" evidence="1">
    <location>
        <begin position="134"/>
        <end position="169"/>
    </location>
</feature>
<dbReference type="SMART" id="SM00054">
    <property type="entry name" value="EFh"/>
    <property type="match status" value="3"/>
</dbReference>
<comment type="caution">
    <text evidence="2">The sequence shown here is derived from an EMBL/GenBank/DDBJ whole genome shotgun (WGS) entry which is preliminary data.</text>
</comment>
<proteinExistence type="predicted"/>
<dbReference type="InterPro" id="IPR011992">
    <property type="entry name" value="EF-hand-dom_pair"/>
</dbReference>
<evidence type="ECO:0000259" key="1">
    <source>
        <dbReference type="PROSITE" id="PS50222"/>
    </source>
</evidence>
<organism evidence="2 3">
    <name type="scientific">Streptomyces apricus</name>
    <dbReference type="NCBI Taxonomy" id="1828112"/>
    <lineage>
        <taxon>Bacteria</taxon>
        <taxon>Bacillati</taxon>
        <taxon>Actinomycetota</taxon>
        <taxon>Actinomycetes</taxon>
        <taxon>Kitasatosporales</taxon>
        <taxon>Streptomycetaceae</taxon>
        <taxon>Streptomyces</taxon>
    </lineage>
</organism>
<dbReference type="CDD" id="cd00051">
    <property type="entry name" value="EFh"/>
    <property type="match status" value="1"/>
</dbReference>
<dbReference type="PROSITE" id="PS50222">
    <property type="entry name" value="EF_HAND_2"/>
    <property type="match status" value="2"/>
</dbReference>
<evidence type="ECO:0000313" key="3">
    <source>
        <dbReference type="Proteomes" id="UP000324965"/>
    </source>
</evidence>
<dbReference type="GO" id="GO:0005509">
    <property type="term" value="F:calcium ion binding"/>
    <property type="evidence" value="ECO:0007669"/>
    <property type="project" value="InterPro"/>
</dbReference>
<evidence type="ECO:0000313" key="2">
    <source>
        <dbReference type="EMBL" id="KAA0940029.1"/>
    </source>
</evidence>
<dbReference type="SUPFAM" id="SSF47473">
    <property type="entry name" value="EF-hand"/>
    <property type="match status" value="1"/>
</dbReference>
<dbReference type="EMBL" id="VDFC01000033">
    <property type="protein sequence ID" value="KAA0940029.1"/>
    <property type="molecule type" value="Genomic_DNA"/>
</dbReference>
<sequence>MSTEIANDRLKKRFEKWDTNGSGVLDRGDFEGEAAKIAESFGKSPDSPEVQALNGAFQGLFDHLAREAGASEQGSLSQDQFLGVTGNLIFSKGEADFNRALGPVVQALIGLCDQNADGKINSEEFASWLTAVGVEPSRAQGVFEQVDTNGNGELSQDELLAAVRDYHYGRLDVELLG</sequence>
<dbReference type="Pfam" id="PF13499">
    <property type="entry name" value="EF-hand_7"/>
    <property type="match status" value="1"/>
</dbReference>
<dbReference type="AlphaFoldDB" id="A0A5B0BGD9"/>
<dbReference type="RefSeq" id="WP_149511114.1">
    <property type="nucleotide sequence ID" value="NZ_VDFC01000033.1"/>
</dbReference>
<feature type="domain" description="EF-hand" evidence="1">
    <location>
        <begin position="5"/>
        <end position="40"/>
    </location>
</feature>
<dbReference type="Gene3D" id="1.10.238.10">
    <property type="entry name" value="EF-hand"/>
    <property type="match status" value="1"/>
</dbReference>
<reference evidence="2 3" key="1">
    <citation type="submission" date="2019-05" db="EMBL/GenBank/DDBJ databases">
        <authorList>
            <person name="Hariharan J."/>
            <person name="Choudoir M.J."/>
            <person name="Diebold P."/>
            <person name="Panke-Buisse K."/>
            <person name="Buckley D.H."/>
        </authorList>
    </citation>
    <scope>NUCLEOTIDE SEQUENCE [LARGE SCALE GENOMIC DNA]</scope>
    <source>
        <strain evidence="2 3">SUN51</strain>
    </source>
</reference>